<accession>A0A0F5K2V9</accession>
<dbReference type="Proteomes" id="UP000033618">
    <property type="component" value="Unassembled WGS sequence"/>
</dbReference>
<comment type="caution">
    <text evidence="2">The sequence shown here is derived from an EMBL/GenBank/DDBJ whole genome shotgun (WGS) entry which is preliminary data.</text>
</comment>
<reference evidence="2 3" key="1">
    <citation type="submission" date="2015-03" db="EMBL/GenBank/DDBJ databases">
        <title>Draft Genome Sequence of Burkholderia andropogonis type strain ICMP2807, isolated from Sorghum bicolor.</title>
        <authorList>
            <person name="Lopes-Santos L."/>
            <person name="Castro D.B."/>
            <person name="Ottoboni L.M."/>
            <person name="Park D."/>
            <person name="Weirc B.S."/>
            <person name="Destefano S.A."/>
        </authorList>
    </citation>
    <scope>NUCLEOTIDE SEQUENCE [LARGE SCALE GENOMIC DNA]</scope>
    <source>
        <strain evidence="2 3">ICMP2807</strain>
    </source>
</reference>
<protein>
    <submittedName>
        <fullName evidence="2">Aldehyde dehydrogenase</fullName>
    </submittedName>
</protein>
<dbReference type="PIRSF" id="PIRSF029477">
    <property type="entry name" value="UCP029477"/>
    <property type="match status" value="1"/>
</dbReference>
<organism evidence="2 3">
    <name type="scientific">Robbsia andropogonis</name>
    <dbReference type="NCBI Taxonomy" id="28092"/>
    <lineage>
        <taxon>Bacteria</taxon>
        <taxon>Pseudomonadati</taxon>
        <taxon>Pseudomonadota</taxon>
        <taxon>Betaproteobacteria</taxon>
        <taxon>Burkholderiales</taxon>
        <taxon>Burkholderiaceae</taxon>
        <taxon>Robbsia</taxon>
    </lineage>
</organism>
<dbReference type="EMBL" id="LAQU01000007">
    <property type="protein sequence ID" value="KKB63882.1"/>
    <property type="molecule type" value="Genomic_DNA"/>
</dbReference>
<keyword evidence="3" id="KW-1185">Reference proteome</keyword>
<evidence type="ECO:0000313" key="2">
    <source>
        <dbReference type="EMBL" id="KKB63882.1"/>
    </source>
</evidence>
<gene>
    <name evidence="2" type="ORF">WM40_09545</name>
</gene>
<dbReference type="RefSeq" id="WP_036007659.1">
    <property type="nucleotide sequence ID" value="NZ_CADFGU010000001.1"/>
</dbReference>
<dbReference type="STRING" id="28092.WM40_09545"/>
<evidence type="ECO:0000313" key="3">
    <source>
        <dbReference type="Proteomes" id="UP000033618"/>
    </source>
</evidence>
<dbReference type="InterPro" id="IPR009078">
    <property type="entry name" value="Ferritin-like_SF"/>
</dbReference>
<dbReference type="Gene3D" id="1.20.1260.10">
    <property type="match status" value="1"/>
</dbReference>
<proteinExistence type="predicted"/>
<dbReference type="InterPro" id="IPR019052">
    <property type="entry name" value="DUF2383"/>
</dbReference>
<evidence type="ECO:0000259" key="1">
    <source>
        <dbReference type="Pfam" id="PF09537"/>
    </source>
</evidence>
<dbReference type="InterPro" id="IPR012347">
    <property type="entry name" value="Ferritin-like"/>
</dbReference>
<sequence>MQNATDIDKTVNTVLNDLIEVSKDGEQGFRQAASGAHDSQLKALFSECAADCARAATELQGVVTLHGGKPESSGSVAGALHRGWMQIKAAAGSNDDTAILEEVERGEDSAKTHYRKALDRDLPADVRALVERQYQGVVQHHDQIRDLRNQWRASPHQ</sequence>
<dbReference type="NCBIfam" id="TIGR02284">
    <property type="entry name" value="PA2169 family four-helix-bundle protein"/>
    <property type="match status" value="1"/>
</dbReference>
<name>A0A0F5K2V9_9BURK</name>
<dbReference type="InterPro" id="IPR016920">
    <property type="entry name" value="UCP029477"/>
</dbReference>
<dbReference type="AlphaFoldDB" id="A0A0F5K2V9"/>
<dbReference type="Pfam" id="PF09537">
    <property type="entry name" value="DUF2383"/>
    <property type="match status" value="1"/>
</dbReference>
<dbReference type="PATRIC" id="fig|28092.6.peg.2247"/>
<dbReference type="SUPFAM" id="SSF47240">
    <property type="entry name" value="Ferritin-like"/>
    <property type="match status" value="1"/>
</dbReference>
<dbReference type="InterPro" id="IPR011971">
    <property type="entry name" value="CHP02284"/>
</dbReference>
<feature type="domain" description="DUF2383" evidence="1">
    <location>
        <begin position="12"/>
        <end position="119"/>
    </location>
</feature>